<reference evidence="3 4" key="1">
    <citation type="journal article" date="2023" name="bioRxiv">
        <title>Genome report: Whole genome sequence and annotation of Penstemon davidsonii.</title>
        <authorList>
            <person name="Ostevik K.L."/>
            <person name="Alabady M."/>
            <person name="Zhang M."/>
            <person name="Rausher M.D."/>
        </authorList>
    </citation>
    <scope>NUCLEOTIDE SEQUENCE [LARGE SCALE GENOMIC DNA]</scope>
    <source>
        <strain evidence="3">DNT005</strain>
        <tissue evidence="3">Whole leaf</tissue>
    </source>
</reference>
<keyword evidence="2" id="KW-0325">Glycoprotein</keyword>
<proteinExistence type="inferred from homology"/>
<accession>A0ABR0DCY9</accession>
<dbReference type="PANTHER" id="PTHR22835:SF476">
    <property type="entry name" value="OS06G0160200 PROTEIN"/>
    <property type="match status" value="1"/>
</dbReference>
<evidence type="ECO:0008006" key="5">
    <source>
        <dbReference type="Google" id="ProtNLM"/>
    </source>
</evidence>
<dbReference type="InterPro" id="IPR001087">
    <property type="entry name" value="GDSL"/>
</dbReference>
<evidence type="ECO:0000256" key="1">
    <source>
        <dbReference type="ARBA" id="ARBA00008668"/>
    </source>
</evidence>
<name>A0ABR0DCY9_9LAMI</name>
<dbReference type="PANTHER" id="PTHR22835">
    <property type="entry name" value="ZINC FINGER FYVE DOMAIN CONTAINING PROTEIN"/>
    <property type="match status" value="1"/>
</dbReference>
<dbReference type="Gene3D" id="3.40.50.1110">
    <property type="entry name" value="SGNH hydrolase"/>
    <property type="match status" value="2"/>
</dbReference>
<evidence type="ECO:0000313" key="3">
    <source>
        <dbReference type="EMBL" id="KAK4486593.1"/>
    </source>
</evidence>
<dbReference type="SUPFAM" id="SSF52266">
    <property type="entry name" value="SGNH hydrolase"/>
    <property type="match status" value="1"/>
</dbReference>
<dbReference type="EMBL" id="JAYDYQ010002532">
    <property type="protein sequence ID" value="KAK4486593.1"/>
    <property type="molecule type" value="Genomic_DNA"/>
</dbReference>
<organism evidence="3 4">
    <name type="scientific">Penstemon davidsonii</name>
    <dbReference type="NCBI Taxonomy" id="160366"/>
    <lineage>
        <taxon>Eukaryota</taxon>
        <taxon>Viridiplantae</taxon>
        <taxon>Streptophyta</taxon>
        <taxon>Embryophyta</taxon>
        <taxon>Tracheophyta</taxon>
        <taxon>Spermatophyta</taxon>
        <taxon>Magnoliopsida</taxon>
        <taxon>eudicotyledons</taxon>
        <taxon>Gunneridae</taxon>
        <taxon>Pentapetalae</taxon>
        <taxon>asterids</taxon>
        <taxon>lamiids</taxon>
        <taxon>Lamiales</taxon>
        <taxon>Plantaginaceae</taxon>
        <taxon>Cheloneae</taxon>
        <taxon>Penstemon</taxon>
    </lineage>
</organism>
<comment type="similarity">
    <text evidence="1">Belongs to the 'GDSL' lipolytic enzyme family.</text>
</comment>
<gene>
    <name evidence="3" type="ORF">RD792_006844</name>
</gene>
<dbReference type="Proteomes" id="UP001291926">
    <property type="component" value="Unassembled WGS sequence"/>
</dbReference>
<sequence>MDSRFTKVLNNVLKFGKTFTDKEITIKVLKALPPKFNMKITAMEESRDLGKISLTELFSVLKAYEYKMPRMGIEETSTSNPTAALVAAERSRRLAGKIREVDSSDETTLLNKKEYTAGDVAFDVLPATSRFLGLLIPMVNSVFKFDHRKCMCEQRTARARVVLMVILVPNVNAKCAFEAMFVFGDSNSDTGGFYAAFPSQTSPYGMTYFGKPTGRPTDGRIFVDFLAQGLGFPFISLYIQSIGSDFRHGANFATLGPGGVKEIGPQAVSQIQSAIKEIYNLGGRTILVLNLAPVGCYPAFLVQFPHQSSDIDQAGCMTSYNNAVNEYNSMLKQAVQQTRGELQDANIIYVDTYSVLLELFQCPTAHGMQHGTVACCGYGGGSYNYNQQVSCGNTKDINGQSATASACSDPQNYVSWDGIHFTEAANRIMANAILSGKSFDPGFSFNQYCDIQPIG</sequence>
<dbReference type="Pfam" id="PF00657">
    <property type="entry name" value="Lipase_GDSL"/>
    <property type="match status" value="2"/>
</dbReference>
<protein>
    <recommendedName>
        <fullName evidence="5">GDSL esterase/lipase</fullName>
    </recommendedName>
</protein>
<keyword evidence="4" id="KW-1185">Reference proteome</keyword>
<evidence type="ECO:0000313" key="4">
    <source>
        <dbReference type="Proteomes" id="UP001291926"/>
    </source>
</evidence>
<dbReference type="InterPro" id="IPR036514">
    <property type="entry name" value="SGNH_hydro_sf"/>
</dbReference>
<comment type="caution">
    <text evidence="3">The sequence shown here is derived from an EMBL/GenBank/DDBJ whole genome shotgun (WGS) entry which is preliminary data.</text>
</comment>
<evidence type="ECO:0000256" key="2">
    <source>
        <dbReference type="ARBA" id="ARBA00023180"/>
    </source>
</evidence>